<proteinExistence type="predicted"/>
<evidence type="ECO:0000259" key="1">
    <source>
        <dbReference type="Pfam" id="PF12680"/>
    </source>
</evidence>
<dbReference type="AlphaFoldDB" id="A0A7W9CJF5"/>
<evidence type="ECO:0000313" key="3">
    <source>
        <dbReference type="Proteomes" id="UP000545037"/>
    </source>
</evidence>
<gene>
    <name evidence="2" type="ORF">GGR13_002188</name>
</gene>
<reference evidence="2 3" key="1">
    <citation type="submission" date="2020-08" db="EMBL/GenBank/DDBJ databases">
        <title>Genomic Encyclopedia of Type Strains, Phase IV (KMG-IV): sequencing the most valuable type-strain genomes for metagenomic binning, comparative biology and taxonomic classification.</title>
        <authorList>
            <person name="Goeker M."/>
        </authorList>
    </citation>
    <scope>NUCLEOTIDE SEQUENCE [LARGE SCALE GENOMIC DNA]</scope>
    <source>
        <strain evidence="2 3">DSM 4737</strain>
    </source>
</reference>
<dbReference type="EMBL" id="JACHOR010000003">
    <property type="protein sequence ID" value="MBB5746584.1"/>
    <property type="molecule type" value="Genomic_DNA"/>
</dbReference>
<dbReference type="SUPFAM" id="SSF54427">
    <property type="entry name" value="NTF2-like"/>
    <property type="match status" value="1"/>
</dbReference>
<dbReference type="InterPro" id="IPR032710">
    <property type="entry name" value="NTF2-like_dom_sf"/>
</dbReference>
<name>A0A7W9CJF5_9CAUL</name>
<sequence>MSSNNDAIKRFTKALGSADADELGLHLAPSVEWIVEGLPTLHGRESILRYWRRLLLRYRAIRVSLNRLVIDGDTRIAEQTHMLDRGEAGSLLFANIAVYRLQDGRICHWTDHIDLSDAPPAEVALWRRLRELA</sequence>
<keyword evidence="3" id="KW-1185">Reference proteome</keyword>
<dbReference type="GO" id="GO:0016787">
    <property type="term" value="F:hydrolase activity"/>
    <property type="evidence" value="ECO:0007669"/>
    <property type="project" value="UniProtKB-KW"/>
</dbReference>
<organism evidence="2 3">
    <name type="scientific">Brevundimonas variabilis</name>
    <dbReference type="NCBI Taxonomy" id="74312"/>
    <lineage>
        <taxon>Bacteria</taxon>
        <taxon>Pseudomonadati</taxon>
        <taxon>Pseudomonadota</taxon>
        <taxon>Alphaproteobacteria</taxon>
        <taxon>Caulobacterales</taxon>
        <taxon>Caulobacteraceae</taxon>
        <taxon>Brevundimonas</taxon>
    </lineage>
</organism>
<protein>
    <submittedName>
        <fullName evidence="2">Limonene-1,2-epoxide hydrolase</fullName>
    </submittedName>
</protein>
<dbReference type="RefSeq" id="WP_183213535.1">
    <property type="nucleotide sequence ID" value="NZ_JACHOR010000003.1"/>
</dbReference>
<accession>A0A7W9CJF5</accession>
<comment type="caution">
    <text evidence="2">The sequence shown here is derived from an EMBL/GenBank/DDBJ whole genome shotgun (WGS) entry which is preliminary data.</text>
</comment>
<evidence type="ECO:0000313" key="2">
    <source>
        <dbReference type="EMBL" id="MBB5746584.1"/>
    </source>
</evidence>
<dbReference type="Proteomes" id="UP000545037">
    <property type="component" value="Unassembled WGS sequence"/>
</dbReference>
<dbReference type="InterPro" id="IPR037401">
    <property type="entry name" value="SnoaL-like"/>
</dbReference>
<dbReference type="Pfam" id="PF12680">
    <property type="entry name" value="SnoaL_2"/>
    <property type="match status" value="1"/>
</dbReference>
<dbReference type="Gene3D" id="3.10.450.50">
    <property type="match status" value="1"/>
</dbReference>
<feature type="domain" description="SnoaL-like" evidence="1">
    <location>
        <begin position="9"/>
        <end position="109"/>
    </location>
</feature>
<keyword evidence="2" id="KW-0378">Hydrolase</keyword>